<protein>
    <submittedName>
        <fullName evidence="1">Uncharacterized protein</fullName>
    </submittedName>
</protein>
<sequence length="120" mass="12703">MATTKRATKVTPMSSNEMRQAEGFVNCSAVAGSLPLTQAQVVDLVKKHTVKGVFNIKSFVIEAIGTGNQRRMGSGIPLHSEGKNSNKLSSTLLGMPEADVLLLGKVTVIGEEASEDNFAI</sequence>
<evidence type="ECO:0000313" key="2">
    <source>
        <dbReference type="Proteomes" id="UP000267376"/>
    </source>
</evidence>
<reference evidence="1 2" key="1">
    <citation type="submission" date="2017-11" db="EMBL/GenBank/DDBJ databases">
        <title>A major lineage of nontailed dsDNA viruses as unrecognized killers of marine bacteria.</title>
        <authorList>
            <person name="Kauffman K.M."/>
            <person name="Hussain F.A."/>
            <person name="Yang J."/>
            <person name="Arevalo P."/>
            <person name="Brown J.M."/>
            <person name="Chang W.K."/>
            <person name="VanInsberghe D."/>
            <person name="Elsherbini J."/>
            <person name="Cutler M.B."/>
            <person name="Kelly L."/>
            <person name="Polz M.F."/>
        </authorList>
    </citation>
    <scope>NUCLEOTIDE SEQUENCE [LARGE SCALE GENOMIC DNA]</scope>
</reference>
<gene>
    <name evidence="1" type="ORF">NVP1169O_37</name>
</gene>
<name>A0A2I7REI1_9CAUD</name>
<dbReference type="Proteomes" id="UP000267376">
    <property type="component" value="Segment"/>
</dbReference>
<proteinExistence type="predicted"/>
<evidence type="ECO:0000313" key="1">
    <source>
        <dbReference type="EMBL" id="AUR92065.1"/>
    </source>
</evidence>
<organism evidence="1 2">
    <name type="scientific">Vibrio phage 1.169.O._10N.261.52.B1</name>
    <dbReference type="NCBI Taxonomy" id="1881213"/>
    <lineage>
        <taxon>Viruses</taxon>
        <taxon>Duplodnaviria</taxon>
        <taxon>Heunggongvirae</taxon>
        <taxon>Uroviricota</taxon>
        <taxon>Caudoviricetes</taxon>
        <taxon>Schitoviridae</taxon>
        <taxon>Mukerjeevirus</taxon>
        <taxon>Mukerjeevirus mv52B1</taxon>
    </lineage>
</organism>
<accession>A0A2I7REI1</accession>
<dbReference type="EMBL" id="MG592536">
    <property type="protein sequence ID" value="AUR92065.1"/>
    <property type="molecule type" value="Genomic_DNA"/>
</dbReference>
<keyword evidence="2" id="KW-1185">Reference proteome</keyword>